<dbReference type="OrthoDB" id="19657at2759"/>
<gene>
    <name evidence="4" type="ORF">DMN91_002423</name>
    <name evidence="3" type="ORF">X777_07191</name>
</gene>
<dbReference type="AlphaFoldDB" id="A0A026WAK3"/>
<keyword evidence="1" id="KW-0472">Membrane</keyword>
<sequence length="262" mass="30158">MGSEARKVEEGKIQIGDVEINFIRVGTGDHPVLLLPELLGMARLSFATQIEDLDIEKLTLVAWDPPGYGKSWPPDRTFPDDFYQRDATWAHSLMKTLGYSKFSLIGMFDGAVTALFLAAMYPESIRKMIVLDAKSYVHLDEIKPLQATVVIDKVINYMKKVMTTFYGEDYIKQTMSRWLDTMFRLYHKQNGDLCKQELLKIKCPTLIFHISDNSLLVPDQPLHLKQNIANSTIYFFQSDTPDDLNTYLDEFNKRIAEFLLEK</sequence>
<reference evidence="3 5" key="1">
    <citation type="journal article" date="2014" name="Curr. Biol.">
        <title>The genome of the clonal raider ant Cerapachys biroi.</title>
        <authorList>
            <person name="Oxley P.R."/>
            <person name="Ji L."/>
            <person name="Fetter-Pruneda I."/>
            <person name="McKenzie S.K."/>
            <person name="Li C."/>
            <person name="Hu H."/>
            <person name="Zhang G."/>
            <person name="Kronauer D.J."/>
        </authorList>
    </citation>
    <scope>NUCLEOTIDE SEQUENCE [LARGE SCALE GENOMIC DNA]</scope>
</reference>
<feature type="transmembrane region" description="Helical" evidence="1">
    <location>
        <begin position="102"/>
        <end position="121"/>
    </location>
</feature>
<keyword evidence="5" id="KW-1185">Reference proteome</keyword>
<keyword evidence="3" id="KW-0378">Hydrolase</keyword>
<evidence type="ECO:0000313" key="3">
    <source>
        <dbReference type="EMBL" id="EZA53013.1"/>
    </source>
</evidence>
<dbReference type="InterPro" id="IPR000073">
    <property type="entry name" value="AB_hydrolase_1"/>
</dbReference>
<keyword evidence="1" id="KW-0812">Transmembrane</keyword>
<evidence type="ECO:0000259" key="2">
    <source>
        <dbReference type="Pfam" id="PF00561"/>
    </source>
</evidence>
<proteinExistence type="predicted"/>
<evidence type="ECO:0000256" key="1">
    <source>
        <dbReference type="SAM" id="Phobius"/>
    </source>
</evidence>
<dbReference type="PANTHER" id="PTHR46331:SF2">
    <property type="entry name" value="VALACYCLOVIR HYDROLASE"/>
    <property type="match status" value="1"/>
</dbReference>
<evidence type="ECO:0000313" key="5">
    <source>
        <dbReference type="Proteomes" id="UP000053097"/>
    </source>
</evidence>
<evidence type="ECO:0000313" key="6">
    <source>
        <dbReference type="Proteomes" id="UP000279307"/>
    </source>
</evidence>
<dbReference type="Pfam" id="PF00561">
    <property type="entry name" value="Abhydrolase_1"/>
    <property type="match status" value="1"/>
</dbReference>
<name>A0A026WAK3_OOCBI</name>
<dbReference type="EMBL" id="QOIP01000003">
    <property type="protein sequence ID" value="RLU24335.1"/>
    <property type="molecule type" value="Genomic_DNA"/>
</dbReference>
<dbReference type="OMA" id="YTIICID"/>
<dbReference type="PANTHER" id="PTHR46331">
    <property type="entry name" value="VALACYCLOVIR HYDROLASE"/>
    <property type="match status" value="1"/>
</dbReference>
<evidence type="ECO:0000313" key="4">
    <source>
        <dbReference type="EMBL" id="RLU24335.1"/>
    </source>
</evidence>
<dbReference type="Proteomes" id="UP000053097">
    <property type="component" value="Unassembled WGS sequence"/>
</dbReference>
<dbReference type="GO" id="GO:0017171">
    <property type="term" value="F:serine hydrolase activity"/>
    <property type="evidence" value="ECO:0007669"/>
    <property type="project" value="TreeGrafter"/>
</dbReference>
<accession>A0A026WAK3</accession>
<reference evidence="4" key="3">
    <citation type="submission" date="2018-07" db="EMBL/GenBank/DDBJ databases">
        <authorList>
            <person name="Mckenzie S.K."/>
            <person name="Kronauer D.J.C."/>
        </authorList>
    </citation>
    <scope>NUCLEOTIDE SEQUENCE</scope>
    <source>
        <strain evidence="4">Clonal line C1</strain>
    </source>
</reference>
<protein>
    <submittedName>
        <fullName evidence="3">Valacyclovir hydrolase</fullName>
    </submittedName>
</protein>
<organism evidence="3 5">
    <name type="scientific">Ooceraea biroi</name>
    <name type="common">Clonal raider ant</name>
    <name type="synonym">Cerapachys biroi</name>
    <dbReference type="NCBI Taxonomy" id="2015173"/>
    <lineage>
        <taxon>Eukaryota</taxon>
        <taxon>Metazoa</taxon>
        <taxon>Ecdysozoa</taxon>
        <taxon>Arthropoda</taxon>
        <taxon>Hexapoda</taxon>
        <taxon>Insecta</taxon>
        <taxon>Pterygota</taxon>
        <taxon>Neoptera</taxon>
        <taxon>Endopterygota</taxon>
        <taxon>Hymenoptera</taxon>
        <taxon>Apocrita</taxon>
        <taxon>Aculeata</taxon>
        <taxon>Formicoidea</taxon>
        <taxon>Formicidae</taxon>
        <taxon>Dorylinae</taxon>
        <taxon>Ooceraea</taxon>
    </lineage>
</organism>
<dbReference type="Gene3D" id="3.40.50.1820">
    <property type="entry name" value="alpha/beta hydrolase"/>
    <property type="match status" value="1"/>
</dbReference>
<dbReference type="EMBL" id="KK107295">
    <property type="protein sequence ID" value="EZA53013.1"/>
    <property type="molecule type" value="Genomic_DNA"/>
</dbReference>
<keyword evidence="1" id="KW-1133">Transmembrane helix</keyword>
<dbReference type="SUPFAM" id="SSF53474">
    <property type="entry name" value="alpha/beta-Hydrolases"/>
    <property type="match status" value="1"/>
</dbReference>
<dbReference type="InterPro" id="IPR029058">
    <property type="entry name" value="AB_hydrolase_fold"/>
</dbReference>
<feature type="domain" description="AB hydrolase-1" evidence="2">
    <location>
        <begin position="31"/>
        <end position="139"/>
    </location>
</feature>
<reference evidence="4 6" key="2">
    <citation type="journal article" date="2018" name="Genome Res.">
        <title>The genomic architecture and molecular evolution of ant odorant receptors.</title>
        <authorList>
            <person name="McKenzie S.K."/>
            <person name="Kronauer D.J.C."/>
        </authorList>
    </citation>
    <scope>NUCLEOTIDE SEQUENCE [LARGE SCALE GENOMIC DNA]</scope>
    <source>
        <strain evidence="4">Clonal line C1</strain>
    </source>
</reference>
<dbReference type="Proteomes" id="UP000279307">
    <property type="component" value="Chromosome 3"/>
</dbReference>